<evidence type="ECO:0000313" key="1">
    <source>
        <dbReference type="EMBL" id="SJZ93224.1"/>
    </source>
</evidence>
<evidence type="ECO:0008006" key="3">
    <source>
        <dbReference type="Google" id="ProtNLM"/>
    </source>
</evidence>
<dbReference type="OrthoDB" id="165401at2"/>
<dbReference type="EMBL" id="FUWS01000004">
    <property type="protein sequence ID" value="SJZ93224.1"/>
    <property type="molecule type" value="Genomic_DNA"/>
</dbReference>
<dbReference type="Pfam" id="PF20120">
    <property type="entry name" value="DUF6510"/>
    <property type="match status" value="1"/>
</dbReference>
<dbReference type="AlphaFoldDB" id="A0A1T4PNS9"/>
<evidence type="ECO:0000313" key="2">
    <source>
        <dbReference type="Proteomes" id="UP000190637"/>
    </source>
</evidence>
<reference evidence="1 2" key="1">
    <citation type="submission" date="2017-02" db="EMBL/GenBank/DDBJ databases">
        <authorList>
            <person name="Peterson S.W."/>
        </authorList>
    </citation>
    <scope>NUCLEOTIDE SEQUENCE [LARGE SCALE GENOMIC DNA]</scope>
    <source>
        <strain evidence="1 2">DSM 45154</strain>
    </source>
</reference>
<dbReference type="Proteomes" id="UP000190637">
    <property type="component" value="Unassembled WGS sequence"/>
</dbReference>
<dbReference type="RefSeq" id="WP_078761250.1">
    <property type="nucleotide sequence ID" value="NZ_FUWS01000004.1"/>
</dbReference>
<organism evidence="1 2">
    <name type="scientific">Marinactinospora thermotolerans DSM 45154</name>
    <dbReference type="NCBI Taxonomy" id="1122192"/>
    <lineage>
        <taxon>Bacteria</taxon>
        <taxon>Bacillati</taxon>
        <taxon>Actinomycetota</taxon>
        <taxon>Actinomycetes</taxon>
        <taxon>Streptosporangiales</taxon>
        <taxon>Nocardiopsidaceae</taxon>
        <taxon>Marinactinospora</taxon>
    </lineage>
</organism>
<dbReference type="InterPro" id="IPR045423">
    <property type="entry name" value="DUF6510"/>
</dbReference>
<gene>
    <name evidence="1" type="ORF">SAMN02745673_01920</name>
</gene>
<keyword evidence="2" id="KW-1185">Reference proteome</keyword>
<accession>A0A1T4PNS9</accession>
<name>A0A1T4PNS9_9ACTN</name>
<sequence>MTTPSVSEPSHLDGNALAGPLSEVFRVDLTGATRRCAVCGITGAFAELRVYAECPGLVVRCPGCDTVVLRLVHEGGVLWLDLGGTGCLRLRVK</sequence>
<protein>
    <recommendedName>
        <fullName evidence="3">MJ0042 family finger-like domain-containing protein</fullName>
    </recommendedName>
</protein>
<dbReference type="STRING" id="1122192.SAMN02745673_01920"/>
<proteinExistence type="predicted"/>